<comment type="caution">
    <text evidence="6">The sequence shown here is derived from an EMBL/GenBank/DDBJ whole genome shotgun (WGS) entry which is preliminary data.</text>
</comment>
<dbReference type="PANTHER" id="PTHR20919">
    <property type="entry name" value="HOMOSERINE O-SUCCINYLTRANSFERASE"/>
    <property type="match status" value="1"/>
</dbReference>
<evidence type="ECO:0000256" key="2">
    <source>
        <dbReference type="ARBA" id="ARBA00022679"/>
    </source>
</evidence>
<dbReference type="EMBL" id="LBQZ01000011">
    <property type="protein sequence ID" value="KKP88866.1"/>
    <property type="molecule type" value="Genomic_DNA"/>
</dbReference>
<dbReference type="EC" id="2.3.1.-" evidence="4"/>
<feature type="binding site" evidence="4">
    <location>
        <position position="230"/>
    </location>
    <ligand>
        <name>substrate</name>
    </ligand>
</feature>
<name>A0A0G0DJ80_9BACT</name>
<keyword evidence="4" id="KW-0963">Cytoplasm</keyword>
<evidence type="ECO:0000313" key="7">
    <source>
        <dbReference type="Proteomes" id="UP000034798"/>
    </source>
</evidence>
<feature type="site" description="Important for acyl-CoA specificity" evidence="4">
    <location>
        <position position="91"/>
    </location>
</feature>
<feature type="active site" evidence="4">
    <location>
        <position position="218"/>
    </location>
</feature>
<feature type="binding site" evidence="4">
    <location>
        <position position="143"/>
    </location>
    <ligand>
        <name>substrate</name>
    </ligand>
</feature>
<sequence length="278" mass="32612">MTDKKTTKEKSITPLQVGILMLMPSAVVERTEKQFKYFLENAPFPVKPIFFYFDKHKSNSNQEYFDKNYEKIADIEKHGLDGLIITGANLEQVSFEEVKYWKEFTSFLDWVRKNVSSTIYSCWATHAALKYFYNIEPVMNTCKQFGIFDHKVDIASNSPFIKGMDEQIFAPHSRWRGENKKLIEKCKDLEILVESPEVGPHIIVGRKGREIYIQGHPEYDRDDIGGEYFRDKNKGIKINVPLHYFPNNDDKKFPAKTWGANGQVFYNNWVRFLHDNKK</sequence>
<evidence type="ECO:0000313" key="6">
    <source>
        <dbReference type="EMBL" id="KKP88866.1"/>
    </source>
</evidence>
<keyword evidence="2 4" id="KW-0808">Transferase</keyword>
<accession>A0A0G0DJ80</accession>
<dbReference type="InterPro" id="IPR033752">
    <property type="entry name" value="MetA_family"/>
</dbReference>
<gene>
    <name evidence="6" type="ORF">UR91_C0011G0026</name>
</gene>
<dbReference type="PIRSF" id="PIRSF000450">
    <property type="entry name" value="H_ser_succinyltr"/>
    <property type="match status" value="1"/>
</dbReference>
<proteinExistence type="inferred from homology"/>
<evidence type="ECO:0000256" key="1">
    <source>
        <dbReference type="ARBA" id="ARBA00022605"/>
    </source>
</evidence>
<feature type="site" description="Important for acyl-CoA specificity" evidence="4">
    <location>
        <position position="89"/>
    </location>
</feature>
<dbReference type="GO" id="GO:0005737">
    <property type="term" value="C:cytoplasm"/>
    <property type="evidence" value="ECO:0007669"/>
    <property type="project" value="UniProtKB-SubCell"/>
</dbReference>
<dbReference type="GO" id="GO:0008652">
    <property type="term" value="P:amino acid biosynthetic process"/>
    <property type="evidence" value="ECO:0007669"/>
    <property type="project" value="UniProtKB-KW"/>
</dbReference>
<dbReference type="InterPro" id="IPR029062">
    <property type="entry name" value="Class_I_gatase-like"/>
</dbReference>
<feature type="binding site" evidence="4">
    <location>
        <position position="173"/>
    </location>
    <ligand>
        <name>substrate</name>
    </ligand>
</feature>
<dbReference type="SUPFAM" id="SSF52317">
    <property type="entry name" value="Class I glutamine amidotransferase-like"/>
    <property type="match status" value="1"/>
</dbReference>
<dbReference type="Gene3D" id="3.40.50.880">
    <property type="match status" value="1"/>
</dbReference>
<feature type="active site" description="Proton acceptor" evidence="4">
    <location>
        <position position="216"/>
    </location>
</feature>
<comment type="caution">
    <text evidence="4">Lacks conserved residue(s) required for the propagation of feature annotation.</text>
</comment>
<evidence type="ECO:0000256" key="3">
    <source>
        <dbReference type="ARBA" id="ARBA00023315"/>
    </source>
</evidence>
<keyword evidence="1 4" id="KW-0028">Amino-acid biosynthesis</keyword>
<comment type="similarity">
    <text evidence="4">Belongs to the MetA family.</text>
</comment>
<comment type="subcellular location">
    <subcellularLocation>
        <location evidence="4">Cytoplasm</location>
    </subcellularLocation>
</comment>
<dbReference type="PANTHER" id="PTHR20919:SF0">
    <property type="entry name" value="HOMOSERINE O-SUCCINYLTRANSFERASE"/>
    <property type="match status" value="1"/>
</dbReference>
<dbReference type="Proteomes" id="UP000034798">
    <property type="component" value="Unassembled WGS sequence"/>
</dbReference>
<feature type="active site" description="Acyl-thioester intermediate" evidence="4 5">
    <location>
        <position position="122"/>
    </location>
</feature>
<keyword evidence="3 4" id="KW-0012">Acyltransferase</keyword>
<dbReference type="HAMAP" id="MF_00295">
    <property type="entry name" value="MetA_acyltransf"/>
    <property type="match status" value="1"/>
</dbReference>
<evidence type="ECO:0000256" key="4">
    <source>
        <dbReference type="HAMAP-Rule" id="MF_00295"/>
    </source>
</evidence>
<dbReference type="AlphaFoldDB" id="A0A0G0DJ80"/>
<protein>
    <recommendedName>
        <fullName evidence="4">Probable acyltransferase</fullName>
        <ecNumber evidence="4">2.3.1.-</ecNumber>
    </recommendedName>
</protein>
<reference evidence="6 7" key="1">
    <citation type="journal article" date="2015" name="Nature">
        <title>rRNA introns, odd ribosomes, and small enigmatic genomes across a large radiation of phyla.</title>
        <authorList>
            <person name="Brown C.T."/>
            <person name="Hug L.A."/>
            <person name="Thomas B.C."/>
            <person name="Sharon I."/>
            <person name="Castelle C.J."/>
            <person name="Singh A."/>
            <person name="Wilkins M.J."/>
            <person name="Williams K.H."/>
            <person name="Banfield J.F."/>
        </authorList>
    </citation>
    <scope>NUCLEOTIDE SEQUENCE [LARGE SCALE GENOMIC DNA]</scope>
</reference>
<dbReference type="GO" id="GO:0008899">
    <property type="term" value="F:homoserine O-succinyltransferase activity"/>
    <property type="evidence" value="ECO:0007669"/>
    <property type="project" value="TreeGrafter"/>
</dbReference>
<organism evidence="6 7">
    <name type="scientific">Candidatus Nomurabacteria bacterium GW2011_GWC2_35_8</name>
    <dbReference type="NCBI Taxonomy" id="1618752"/>
    <lineage>
        <taxon>Bacteria</taxon>
        <taxon>Candidatus Nomuraibacteriota</taxon>
    </lineage>
</organism>
<feature type="site" description="Important for substrate specificity" evidence="4">
    <location>
        <position position="173"/>
    </location>
</feature>
<dbReference type="Pfam" id="PF04204">
    <property type="entry name" value="HTS"/>
    <property type="match status" value="1"/>
</dbReference>
<evidence type="ECO:0000256" key="5">
    <source>
        <dbReference type="PIRSR" id="PIRSR000450-1"/>
    </source>
</evidence>